<dbReference type="Proteomes" id="UP000694888">
    <property type="component" value="Unplaced"/>
</dbReference>
<sequence length="298" mass="33822">MLIRWLVKMNSDGRSNRQRMKHALFSLIKTPQNNLKICRNGKELYGSEIREDLNAVLQEWFPYNPSRRQKLRSVFVDLVIEILLHKGTGCHHSNKEATDSQPGSPLGSGRVQKCQSSSFIHFEEDQAHKLPQGCVLERIFSIQSLDDLGIEKVFPLYKRLKARMEAEPGLREKWGLNGPYDDLSWLLGSQGEQLEDLDPGSEEYDVLKVKRFLISKTLQDCSIIVAIKPAGTNESIKSMEDYLRFEGDLYDFSVSIVDLDPKPFEKVKTYFRQATDIASAFSEMPGSGYILACHGTGS</sequence>
<keyword evidence="5 6" id="KW-0067">ATP-binding</keyword>
<dbReference type="PANTHER" id="PTHR14456">
    <property type="entry name" value="INOSITOL POLYPHOSPHATE KINASE 1"/>
    <property type="match status" value="1"/>
</dbReference>
<keyword evidence="2 6" id="KW-0808">Transferase</keyword>
<accession>A0ABM1A2P6</accession>
<comment type="catalytic activity">
    <reaction evidence="6">
        <text>1D-myo-inositol 1,3,4,5,6-pentakisphosphate + ATP = 1D-myo-inositol hexakisphosphate + ADP + H(+)</text>
        <dbReference type="Rhea" id="RHEA:20313"/>
        <dbReference type="ChEBI" id="CHEBI:15378"/>
        <dbReference type="ChEBI" id="CHEBI:30616"/>
        <dbReference type="ChEBI" id="CHEBI:57733"/>
        <dbReference type="ChEBI" id="CHEBI:58130"/>
        <dbReference type="ChEBI" id="CHEBI:456216"/>
        <dbReference type="EC" id="2.7.1.158"/>
    </reaction>
</comment>
<dbReference type="RefSeq" id="XP_012939636.1">
    <property type="nucleotide sequence ID" value="XM_013084182.2"/>
</dbReference>
<evidence type="ECO:0000256" key="2">
    <source>
        <dbReference type="ARBA" id="ARBA00022679"/>
    </source>
</evidence>
<evidence type="ECO:0000256" key="1">
    <source>
        <dbReference type="ARBA" id="ARBA00012023"/>
    </source>
</evidence>
<proteinExistence type="predicted"/>
<reference evidence="9" key="1">
    <citation type="submission" date="2025-08" db="UniProtKB">
        <authorList>
            <consortium name="RefSeq"/>
        </authorList>
    </citation>
    <scope>IDENTIFICATION</scope>
</reference>
<dbReference type="EC" id="2.7.1.158" evidence="1 6"/>
<evidence type="ECO:0000256" key="7">
    <source>
        <dbReference type="SAM" id="MobiDB-lite"/>
    </source>
</evidence>
<gene>
    <name evidence="9" type="primary">LOC101846146</name>
</gene>
<evidence type="ECO:0000256" key="3">
    <source>
        <dbReference type="ARBA" id="ARBA00022741"/>
    </source>
</evidence>
<comment type="domain">
    <text evidence="6">The EXKPK motif is conserved in inositol-pentakisphosphate 2-kinases of both family 1 and 2.</text>
</comment>
<dbReference type="Pfam" id="PF06090">
    <property type="entry name" value="Ins_P5_2-kin"/>
    <property type="match status" value="1"/>
</dbReference>
<dbReference type="InterPro" id="IPR009286">
    <property type="entry name" value="Ins_P5_2-kin"/>
</dbReference>
<protein>
    <recommendedName>
        <fullName evidence="1 6">Inositol-pentakisphosphate 2-kinase</fullName>
        <ecNumber evidence="1 6">2.7.1.158</ecNumber>
    </recommendedName>
</protein>
<evidence type="ECO:0000313" key="8">
    <source>
        <dbReference type="Proteomes" id="UP000694888"/>
    </source>
</evidence>
<name>A0ABM1A2P6_APLCA</name>
<evidence type="ECO:0000313" key="9">
    <source>
        <dbReference type="RefSeq" id="XP_012939636.1"/>
    </source>
</evidence>
<keyword evidence="3 6" id="KW-0547">Nucleotide-binding</keyword>
<dbReference type="PANTHER" id="PTHR14456:SF2">
    <property type="entry name" value="INOSITOL-PENTAKISPHOSPHATE 2-KINASE"/>
    <property type="match status" value="1"/>
</dbReference>
<evidence type="ECO:0000256" key="4">
    <source>
        <dbReference type="ARBA" id="ARBA00022777"/>
    </source>
</evidence>
<keyword evidence="8" id="KW-1185">Reference proteome</keyword>
<organism evidence="8 9">
    <name type="scientific">Aplysia californica</name>
    <name type="common">California sea hare</name>
    <dbReference type="NCBI Taxonomy" id="6500"/>
    <lineage>
        <taxon>Eukaryota</taxon>
        <taxon>Metazoa</taxon>
        <taxon>Spiralia</taxon>
        <taxon>Lophotrochozoa</taxon>
        <taxon>Mollusca</taxon>
        <taxon>Gastropoda</taxon>
        <taxon>Heterobranchia</taxon>
        <taxon>Euthyneura</taxon>
        <taxon>Tectipleura</taxon>
        <taxon>Aplysiida</taxon>
        <taxon>Aplysioidea</taxon>
        <taxon>Aplysiidae</taxon>
        <taxon>Aplysia</taxon>
    </lineage>
</organism>
<feature type="region of interest" description="Disordered" evidence="7">
    <location>
        <begin position="91"/>
        <end position="111"/>
    </location>
</feature>
<evidence type="ECO:0000256" key="5">
    <source>
        <dbReference type="ARBA" id="ARBA00022840"/>
    </source>
</evidence>
<dbReference type="GeneID" id="101846146"/>
<keyword evidence="4 6" id="KW-0418">Kinase</keyword>
<comment type="function">
    <text evidence="6">Phosphorylates Ins(1,3,4,5,6)P5 at position 2 to form Ins(1,2,3,4,5,6)P6 (InsP6 or phytate).</text>
</comment>
<evidence type="ECO:0000256" key="6">
    <source>
        <dbReference type="RuleBase" id="RU364126"/>
    </source>
</evidence>